<evidence type="ECO:0000313" key="2">
    <source>
        <dbReference type="EMBL" id="KAL2483277.1"/>
    </source>
</evidence>
<dbReference type="AlphaFoldDB" id="A0ABD1R5F3"/>
<comment type="caution">
    <text evidence="2">The sequence shown here is derived from an EMBL/GenBank/DDBJ whole genome shotgun (WGS) entry which is preliminary data.</text>
</comment>
<feature type="region of interest" description="Disordered" evidence="1">
    <location>
        <begin position="28"/>
        <end position="69"/>
    </location>
</feature>
<feature type="compositionally biased region" description="Basic and acidic residues" evidence="1">
    <location>
        <begin position="30"/>
        <end position="42"/>
    </location>
</feature>
<evidence type="ECO:0000256" key="1">
    <source>
        <dbReference type="SAM" id="MobiDB-lite"/>
    </source>
</evidence>
<protein>
    <submittedName>
        <fullName evidence="2">Uncharacterized protein</fullName>
    </submittedName>
</protein>
<keyword evidence="3" id="KW-1185">Reference proteome</keyword>
<name>A0ABD1R5F3_9LAMI</name>
<reference evidence="3" key="1">
    <citation type="submission" date="2024-07" db="EMBL/GenBank/DDBJ databases">
        <title>Two chromosome-level genome assemblies of Korean endemic species Abeliophyllum distichum and Forsythia ovata (Oleaceae).</title>
        <authorList>
            <person name="Jang H."/>
        </authorList>
    </citation>
    <scope>NUCLEOTIDE SEQUENCE [LARGE SCALE GENOMIC DNA]</scope>
</reference>
<dbReference type="Proteomes" id="UP001604277">
    <property type="component" value="Unassembled WGS sequence"/>
</dbReference>
<evidence type="ECO:0000313" key="3">
    <source>
        <dbReference type="Proteomes" id="UP001604277"/>
    </source>
</evidence>
<gene>
    <name evidence="2" type="ORF">Fot_44721</name>
</gene>
<dbReference type="EMBL" id="JBFOLJ010000013">
    <property type="protein sequence ID" value="KAL2483277.1"/>
    <property type="molecule type" value="Genomic_DNA"/>
</dbReference>
<sequence>MDKSLSSPDHDEDAEMRPSFAYFLVVSTNDARDREPPKERVKTGQQARKKPLRNVSPAMRPSLSQMDASTARQLDKELTSLAHLVTNIQSRFREANLKMLRLVYDIPESVQLRVSFAQ</sequence>
<organism evidence="2 3">
    <name type="scientific">Forsythia ovata</name>
    <dbReference type="NCBI Taxonomy" id="205694"/>
    <lineage>
        <taxon>Eukaryota</taxon>
        <taxon>Viridiplantae</taxon>
        <taxon>Streptophyta</taxon>
        <taxon>Embryophyta</taxon>
        <taxon>Tracheophyta</taxon>
        <taxon>Spermatophyta</taxon>
        <taxon>Magnoliopsida</taxon>
        <taxon>eudicotyledons</taxon>
        <taxon>Gunneridae</taxon>
        <taxon>Pentapetalae</taxon>
        <taxon>asterids</taxon>
        <taxon>lamiids</taxon>
        <taxon>Lamiales</taxon>
        <taxon>Oleaceae</taxon>
        <taxon>Forsythieae</taxon>
        <taxon>Forsythia</taxon>
    </lineage>
</organism>
<proteinExistence type="predicted"/>
<accession>A0ABD1R5F3</accession>